<name>A0A0U1RRW4_RAT</name>
<sequence>MVDVKCLSDYELHKHLKTLGFTPGPILPSTRKIYERKLVQLLASSPCESVMKRPRRLPGSEDSDDSEDPSVNIILKGNIKFSKNKGKEGKKVRCKTKSEEQASVCHRLQPMRHRLQPMLREQLPRPVS</sequence>
<dbReference type="Ensembl" id="ENSRNOT00000092560.3">
    <property type="protein sequence ID" value="ENSRNOP00000075835.2"/>
    <property type="gene ID" value="ENSRNOG00000051244.5"/>
</dbReference>
<dbReference type="Proteomes" id="UP000002494">
    <property type="component" value="Chromosome 13"/>
</dbReference>
<dbReference type="GeneID" id="102556277"/>
<dbReference type="Gene3D" id="1.10.720.40">
    <property type="match status" value="1"/>
</dbReference>
<evidence type="ECO:0000259" key="2">
    <source>
        <dbReference type="PROSITE" id="PS50954"/>
    </source>
</evidence>
<dbReference type="ExpressionAtlas" id="A0A0U1RRW4">
    <property type="expression patterns" value="baseline and differential"/>
</dbReference>
<dbReference type="InterPro" id="IPR011015">
    <property type="entry name" value="LEM/LEM-like_dom_sf"/>
</dbReference>
<gene>
    <name evidence="3 5" type="primary">Lemd1</name>
</gene>
<dbReference type="SMR" id="A0A0U1RRW4"/>
<accession>A0A0U1RRW4</accession>
<reference evidence="3" key="2">
    <citation type="submission" date="2025-08" db="UniProtKB">
        <authorList>
            <consortium name="Ensembl"/>
        </authorList>
    </citation>
    <scope>IDENTIFICATION</scope>
    <source>
        <strain evidence="3">Brown Norway</strain>
    </source>
</reference>
<proteinExistence type="predicted"/>
<dbReference type="RefSeq" id="XP_063128020.1">
    <property type="nucleotide sequence ID" value="XM_063271950.1"/>
</dbReference>
<dbReference type="SMART" id="SM00540">
    <property type="entry name" value="LEM"/>
    <property type="match status" value="1"/>
</dbReference>
<evidence type="ECO:0000256" key="1">
    <source>
        <dbReference type="SAM" id="MobiDB-lite"/>
    </source>
</evidence>
<feature type="region of interest" description="Disordered" evidence="1">
    <location>
        <begin position="49"/>
        <end position="70"/>
    </location>
</feature>
<evidence type="ECO:0000313" key="5">
    <source>
        <dbReference type="RGD" id="2322707"/>
    </source>
</evidence>
<dbReference type="GeneTree" id="ENSGT00940000154098"/>
<organism evidence="3 4">
    <name type="scientific">Rattus norvegicus</name>
    <name type="common">Rat</name>
    <dbReference type="NCBI Taxonomy" id="10116"/>
    <lineage>
        <taxon>Eukaryota</taxon>
        <taxon>Metazoa</taxon>
        <taxon>Chordata</taxon>
        <taxon>Craniata</taxon>
        <taxon>Vertebrata</taxon>
        <taxon>Euteleostomi</taxon>
        <taxon>Mammalia</taxon>
        <taxon>Eutheria</taxon>
        <taxon>Euarchontoglires</taxon>
        <taxon>Glires</taxon>
        <taxon>Rodentia</taxon>
        <taxon>Myomorpha</taxon>
        <taxon>Muroidea</taxon>
        <taxon>Muridae</taxon>
        <taxon>Murinae</taxon>
        <taxon>Rattus</taxon>
    </lineage>
</organism>
<dbReference type="InterPro" id="IPR003887">
    <property type="entry name" value="LEM_dom"/>
</dbReference>
<dbReference type="CDD" id="cd12940">
    <property type="entry name" value="LEM_LAP2_LEMD1"/>
    <property type="match status" value="1"/>
</dbReference>
<dbReference type="AlphaFoldDB" id="A0A0U1RRW4"/>
<reference evidence="3" key="1">
    <citation type="submission" date="2024-01" db="EMBL/GenBank/DDBJ databases">
        <title>GRCr8: a new rat reference genome assembly contstructed from accurate long reads and long range scaffolding.</title>
        <authorList>
            <person name="Doris P.A."/>
            <person name="Kalbfleisch T."/>
            <person name="Li K."/>
            <person name="Howe K."/>
            <person name="Wood J."/>
        </authorList>
    </citation>
    <scope>NUCLEOTIDE SEQUENCE [LARGE SCALE GENOMIC DNA]</scope>
    <source>
        <strain evidence="3">Brown Norway</strain>
    </source>
</reference>
<dbReference type="Bgee" id="ENSRNOG00000051244">
    <property type="expression patterns" value="Expressed in testis and 4 other cell types or tissues"/>
</dbReference>
<dbReference type="PANTHER" id="PTHR12019">
    <property type="entry name" value="LAMINA-ASSOCIATED POLYPEPTIDE THYMOPOIETIN"/>
    <property type="match status" value="1"/>
</dbReference>
<dbReference type="Pfam" id="PF03020">
    <property type="entry name" value="LEM"/>
    <property type="match status" value="1"/>
</dbReference>
<dbReference type="PROSITE" id="PS50954">
    <property type="entry name" value="LEM"/>
    <property type="match status" value="1"/>
</dbReference>
<dbReference type="InterPro" id="IPR051656">
    <property type="entry name" value="LEM_domain"/>
</dbReference>
<evidence type="ECO:0000313" key="3">
    <source>
        <dbReference type="Ensembl" id="ENSRNOP00000075835.2"/>
    </source>
</evidence>
<evidence type="ECO:0000313" key="4">
    <source>
        <dbReference type="Proteomes" id="UP000002494"/>
    </source>
</evidence>
<dbReference type="SUPFAM" id="SSF63451">
    <property type="entry name" value="LEM domain"/>
    <property type="match status" value="1"/>
</dbReference>
<dbReference type="AGR" id="RGD:2322707"/>
<dbReference type="RGD" id="2322707">
    <property type="gene designation" value="Lemd1"/>
</dbReference>
<reference evidence="3" key="3">
    <citation type="submission" date="2025-09" db="UniProtKB">
        <authorList>
            <consortium name="Ensembl"/>
        </authorList>
    </citation>
    <scope>IDENTIFICATION</scope>
    <source>
        <strain evidence="3">Brown Norway</strain>
    </source>
</reference>
<feature type="domain" description="LEM" evidence="2">
    <location>
        <begin position="1"/>
        <end position="45"/>
    </location>
</feature>
<dbReference type="PANTHER" id="PTHR12019:SF12">
    <property type="entry name" value="LEM DOMAIN-CONTAINING PROTEIN 1"/>
    <property type="match status" value="1"/>
</dbReference>
<keyword evidence="4" id="KW-1185">Reference proteome</keyword>
<protein>
    <submittedName>
        <fullName evidence="3">LEM domain containing 1</fullName>
    </submittedName>
</protein>